<name>Q19252_CAEEL</name>
<evidence type="ECO:0000256" key="1">
    <source>
        <dbReference type="SAM" id="MobiDB-lite"/>
    </source>
</evidence>
<dbReference type="KEGG" id="cel:CELE_F09E10.1"/>
<dbReference type="PIR" id="T15991">
    <property type="entry name" value="T15991"/>
</dbReference>
<feature type="signal peptide" evidence="2">
    <location>
        <begin position="1"/>
        <end position="20"/>
    </location>
</feature>
<accession>Q19252</accession>
<dbReference type="InParanoid" id="Q19252"/>
<keyword evidence="4" id="KW-1185">Reference proteome</keyword>
<keyword evidence="2" id="KW-0732">Signal</keyword>
<evidence type="ECO:0000313" key="5">
    <source>
        <dbReference type="WormBase" id="F09E10.1"/>
    </source>
</evidence>
<dbReference type="EMBL" id="BX284606">
    <property type="protein sequence ID" value="CCD68283.1"/>
    <property type="molecule type" value="Genomic_DNA"/>
</dbReference>
<dbReference type="AlphaFoldDB" id="Q19252"/>
<proteinExistence type="predicted"/>
<dbReference type="Bgee" id="WBGene00017294">
    <property type="expression patterns" value="Expressed in adult organism and 2 other cell types or tissues"/>
</dbReference>
<dbReference type="UCSC" id="F09E10.1">
    <property type="organism name" value="c. elegans"/>
</dbReference>
<evidence type="ECO:0000256" key="2">
    <source>
        <dbReference type="SAM" id="SignalP"/>
    </source>
</evidence>
<dbReference type="WormBase" id="F09E10.1">
    <property type="protein sequence ID" value="CE29254"/>
    <property type="gene ID" value="WBGene00017294"/>
</dbReference>
<dbReference type="CTD" id="180489"/>
<feature type="region of interest" description="Disordered" evidence="1">
    <location>
        <begin position="40"/>
        <end position="68"/>
    </location>
</feature>
<sequence length="90" mass="9980">MKNCIIVLIMLAAFSMRENGLPGESLNDLAIGSATHQGKNWLKNGRWGPTQHPGHEELDRPPNGRRAPTVACEPTEEMMMMPYIIVGFFG</sequence>
<dbReference type="HOGENOM" id="CLU_2442859_0_0_1"/>
<dbReference type="GeneID" id="180489"/>
<feature type="compositionally biased region" description="Basic and acidic residues" evidence="1">
    <location>
        <begin position="53"/>
        <end position="62"/>
    </location>
</feature>
<dbReference type="Proteomes" id="UP000001940">
    <property type="component" value="Chromosome X"/>
</dbReference>
<dbReference type="PaxDb" id="6239-F09E10.1"/>
<dbReference type="RefSeq" id="NP_508286.1">
    <property type="nucleotide sequence ID" value="NM_075885.1"/>
</dbReference>
<protein>
    <submittedName>
        <fullName evidence="3">Neuropeptide-Like Protein</fullName>
    </submittedName>
</protein>
<gene>
    <name evidence="3" type="ORF">CELE_F09E10.1</name>
    <name evidence="3 5" type="ORF">F09E10.1</name>
</gene>
<organism evidence="3 4">
    <name type="scientific">Caenorhabditis elegans</name>
    <dbReference type="NCBI Taxonomy" id="6239"/>
    <lineage>
        <taxon>Eukaryota</taxon>
        <taxon>Metazoa</taxon>
        <taxon>Ecdysozoa</taxon>
        <taxon>Nematoda</taxon>
        <taxon>Chromadorea</taxon>
        <taxon>Rhabditida</taxon>
        <taxon>Rhabditina</taxon>
        <taxon>Rhabditomorpha</taxon>
        <taxon>Rhabditoidea</taxon>
        <taxon>Rhabditidae</taxon>
        <taxon>Peloderinae</taxon>
        <taxon>Caenorhabditis</taxon>
    </lineage>
</organism>
<dbReference type="AGR" id="WB:WBGene00017294"/>
<evidence type="ECO:0000313" key="3">
    <source>
        <dbReference type="EMBL" id="CCD68283.1"/>
    </source>
</evidence>
<reference evidence="3 4" key="1">
    <citation type="journal article" date="1998" name="Science">
        <title>Genome sequence of the nematode C. elegans: a platform for investigating biology.</title>
        <authorList>
            <consortium name="The C. elegans sequencing consortium"/>
            <person name="Sulson J.E."/>
            <person name="Waterston R."/>
        </authorList>
    </citation>
    <scope>NUCLEOTIDE SEQUENCE [LARGE SCALE GENOMIC DNA]</scope>
    <source>
        <strain evidence="3 4">Bristol N2</strain>
    </source>
</reference>
<feature type="chain" id="PRO_5004187300" evidence="2">
    <location>
        <begin position="21"/>
        <end position="90"/>
    </location>
</feature>
<evidence type="ECO:0000313" key="4">
    <source>
        <dbReference type="Proteomes" id="UP000001940"/>
    </source>
</evidence>